<feature type="region of interest" description="Disordered" evidence="2">
    <location>
        <begin position="399"/>
        <end position="428"/>
    </location>
</feature>
<dbReference type="EMBL" id="KN832084">
    <property type="protein sequence ID" value="KIN94834.1"/>
    <property type="molecule type" value="Genomic_DNA"/>
</dbReference>
<feature type="compositionally biased region" description="Low complexity" evidence="2">
    <location>
        <begin position="326"/>
        <end position="359"/>
    </location>
</feature>
<dbReference type="HOGENOM" id="CLU_033743_1_0_1"/>
<dbReference type="GO" id="GO:0003676">
    <property type="term" value="F:nucleic acid binding"/>
    <property type="evidence" value="ECO:0007669"/>
    <property type="project" value="InterPro"/>
</dbReference>
<feature type="domain" description="Retrotransposon gag" evidence="3">
    <location>
        <begin position="186"/>
        <end position="261"/>
    </location>
</feature>
<dbReference type="InterPro" id="IPR036875">
    <property type="entry name" value="Znf_CCHC_sf"/>
</dbReference>
<dbReference type="SUPFAM" id="SSF57756">
    <property type="entry name" value="Retrovirus zinc finger-like domains"/>
    <property type="match status" value="1"/>
</dbReference>
<feature type="compositionally biased region" description="Acidic residues" evidence="2">
    <location>
        <begin position="94"/>
        <end position="109"/>
    </location>
</feature>
<feature type="compositionally biased region" description="Low complexity" evidence="2">
    <location>
        <begin position="407"/>
        <end position="417"/>
    </location>
</feature>
<feature type="compositionally biased region" description="Acidic residues" evidence="2">
    <location>
        <begin position="72"/>
        <end position="87"/>
    </location>
</feature>
<evidence type="ECO:0000313" key="4">
    <source>
        <dbReference type="EMBL" id="KIN94834.1"/>
    </source>
</evidence>
<keyword evidence="5" id="KW-1185">Reference proteome</keyword>
<feature type="region of interest" description="Disordered" evidence="2">
    <location>
        <begin position="1"/>
        <end position="114"/>
    </location>
</feature>
<reference evidence="5" key="2">
    <citation type="submission" date="2015-01" db="EMBL/GenBank/DDBJ databases">
        <title>Evolutionary Origins and Diversification of the Mycorrhizal Mutualists.</title>
        <authorList>
            <consortium name="DOE Joint Genome Institute"/>
            <consortium name="Mycorrhizal Genomics Consortium"/>
            <person name="Kohler A."/>
            <person name="Kuo A."/>
            <person name="Nagy L.G."/>
            <person name="Floudas D."/>
            <person name="Copeland A."/>
            <person name="Barry K.W."/>
            <person name="Cichocki N."/>
            <person name="Veneault-Fourrey C."/>
            <person name="LaButti K."/>
            <person name="Lindquist E.A."/>
            <person name="Lipzen A."/>
            <person name="Lundell T."/>
            <person name="Morin E."/>
            <person name="Murat C."/>
            <person name="Riley R."/>
            <person name="Ohm R."/>
            <person name="Sun H."/>
            <person name="Tunlid A."/>
            <person name="Henrissat B."/>
            <person name="Grigoriev I.V."/>
            <person name="Hibbett D.S."/>
            <person name="Martin F."/>
        </authorList>
    </citation>
    <scope>NUCLEOTIDE SEQUENCE [LARGE SCALE GENOMIC DNA]</scope>
    <source>
        <strain evidence="5">Marx 270</strain>
    </source>
</reference>
<dbReference type="STRING" id="870435.A0A0C3N193"/>
<dbReference type="OrthoDB" id="2691415at2759"/>
<reference evidence="4 5" key="1">
    <citation type="submission" date="2014-04" db="EMBL/GenBank/DDBJ databases">
        <authorList>
            <consortium name="DOE Joint Genome Institute"/>
            <person name="Kuo A."/>
            <person name="Kohler A."/>
            <person name="Costa M.D."/>
            <person name="Nagy L.G."/>
            <person name="Floudas D."/>
            <person name="Copeland A."/>
            <person name="Barry K.W."/>
            <person name="Cichocki N."/>
            <person name="Veneault-Fourrey C."/>
            <person name="LaButti K."/>
            <person name="Lindquist E.A."/>
            <person name="Lipzen A."/>
            <person name="Lundell T."/>
            <person name="Morin E."/>
            <person name="Murat C."/>
            <person name="Sun H."/>
            <person name="Tunlid A."/>
            <person name="Henrissat B."/>
            <person name="Grigoriev I.V."/>
            <person name="Hibbett D.S."/>
            <person name="Martin F."/>
            <person name="Nordberg H.P."/>
            <person name="Cantor M.N."/>
            <person name="Hua S.X."/>
        </authorList>
    </citation>
    <scope>NUCLEOTIDE SEQUENCE [LARGE SCALE GENOMIC DNA]</scope>
    <source>
        <strain evidence="4 5">Marx 270</strain>
    </source>
</reference>
<proteinExistence type="predicted"/>
<feature type="compositionally biased region" description="Polar residues" evidence="2">
    <location>
        <begin position="14"/>
        <end position="23"/>
    </location>
</feature>
<dbReference type="GO" id="GO:0006397">
    <property type="term" value="P:mRNA processing"/>
    <property type="evidence" value="ECO:0007669"/>
    <property type="project" value="UniProtKB-KW"/>
</dbReference>
<feature type="compositionally biased region" description="Basic and acidic residues" evidence="2">
    <location>
        <begin position="360"/>
        <end position="371"/>
    </location>
</feature>
<dbReference type="GO" id="GO:0008270">
    <property type="term" value="F:zinc ion binding"/>
    <property type="evidence" value="ECO:0007669"/>
    <property type="project" value="InterPro"/>
</dbReference>
<name>A0A0C3N193_PISTI</name>
<dbReference type="InterPro" id="IPR005162">
    <property type="entry name" value="Retrotrans_gag_dom"/>
</dbReference>
<sequence>MATKTRFQPPHGCSATNPDSASASGAHRETALAALGTTRRSPGPVSPFRGFSAHTSNTPTPCRPTAPIPEGDPGDDDDNNPDDDDPGDNGPSDDNPEDNDPEDNPDFPDPDTKPAVMVFDSLAKAIKLLARNACTSPESSSRTKLREPDTFDGTDPKKLCAFFIQCELNFQDRPWAFRTDRTKVIFAQSYLKGMALEWFEPDLLRLDDPNDWPLWMDSWREFVLELQTTFGPHDPVADTESQLDHLHMKESQRINKYVDEVCRVGKPRTLHELRHLAQEIDAHYWERKEEVQWASKHQGSSNSSNNKSRGSSNNSQPKTSQEKAKTSNNNNNNNNTSSTQSKPASSKPGNSNNSNSSKPEPSKLGKDGKLTPEECKRRIDGNLCMFCGGSSHFADKCPKKARKAKAHAAATTEAAPASGSGTTPETKK</sequence>
<feature type="compositionally biased region" description="Polar residues" evidence="2">
    <location>
        <begin position="419"/>
        <end position="428"/>
    </location>
</feature>
<accession>A0A0C3N193</accession>
<gene>
    <name evidence="4" type="ORF">M404DRAFT_167238</name>
</gene>
<organism evidence="4 5">
    <name type="scientific">Pisolithus tinctorius Marx 270</name>
    <dbReference type="NCBI Taxonomy" id="870435"/>
    <lineage>
        <taxon>Eukaryota</taxon>
        <taxon>Fungi</taxon>
        <taxon>Dikarya</taxon>
        <taxon>Basidiomycota</taxon>
        <taxon>Agaricomycotina</taxon>
        <taxon>Agaricomycetes</taxon>
        <taxon>Agaricomycetidae</taxon>
        <taxon>Boletales</taxon>
        <taxon>Sclerodermatineae</taxon>
        <taxon>Pisolithaceae</taxon>
        <taxon>Pisolithus</taxon>
    </lineage>
</organism>
<evidence type="ECO:0000259" key="3">
    <source>
        <dbReference type="Pfam" id="PF03732"/>
    </source>
</evidence>
<feature type="region of interest" description="Disordered" evidence="2">
    <location>
        <begin position="295"/>
        <end position="371"/>
    </location>
</feature>
<protein>
    <recommendedName>
        <fullName evidence="3">Retrotransposon gag domain-containing protein</fullName>
    </recommendedName>
</protein>
<evidence type="ECO:0000256" key="1">
    <source>
        <dbReference type="ARBA" id="ARBA00022664"/>
    </source>
</evidence>
<evidence type="ECO:0000313" key="5">
    <source>
        <dbReference type="Proteomes" id="UP000054217"/>
    </source>
</evidence>
<dbReference type="Pfam" id="PF03732">
    <property type="entry name" value="Retrotrans_gag"/>
    <property type="match status" value="1"/>
</dbReference>
<evidence type="ECO:0000256" key="2">
    <source>
        <dbReference type="SAM" id="MobiDB-lite"/>
    </source>
</evidence>
<dbReference type="Proteomes" id="UP000054217">
    <property type="component" value="Unassembled WGS sequence"/>
</dbReference>
<keyword evidence="1" id="KW-0507">mRNA processing</keyword>
<feature type="compositionally biased region" description="Low complexity" evidence="2">
    <location>
        <begin position="300"/>
        <end position="315"/>
    </location>
</feature>
<dbReference type="InParanoid" id="A0A0C3N193"/>
<dbReference type="AlphaFoldDB" id="A0A0C3N193"/>